<evidence type="ECO:0000256" key="3">
    <source>
        <dbReference type="ARBA" id="ARBA00022692"/>
    </source>
</evidence>
<proteinExistence type="predicted"/>
<dbReference type="RefSeq" id="WP_242942104.1">
    <property type="nucleotide sequence ID" value="NZ_JADNAH010000031.1"/>
</dbReference>
<feature type="domain" description="DUF2179" evidence="7">
    <location>
        <begin position="227"/>
        <end position="281"/>
    </location>
</feature>
<gene>
    <name evidence="8" type="ORF">EDD78_10474</name>
</gene>
<evidence type="ECO:0000259" key="7">
    <source>
        <dbReference type="Pfam" id="PF10035"/>
    </source>
</evidence>
<evidence type="ECO:0000256" key="6">
    <source>
        <dbReference type="SAM" id="Phobius"/>
    </source>
</evidence>
<protein>
    <submittedName>
        <fullName evidence="8">Uncharacterized membrane-anchored protein YitT (DUF2179 family)</fullName>
    </submittedName>
</protein>
<dbReference type="Proteomes" id="UP000294682">
    <property type="component" value="Unassembled WGS sequence"/>
</dbReference>
<dbReference type="EMBL" id="SLUK01000004">
    <property type="protein sequence ID" value="TCL43740.1"/>
    <property type="molecule type" value="Genomic_DNA"/>
</dbReference>
<feature type="transmembrane region" description="Helical" evidence="6">
    <location>
        <begin position="152"/>
        <end position="175"/>
    </location>
</feature>
<keyword evidence="4 6" id="KW-1133">Transmembrane helix</keyword>
<evidence type="ECO:0000256" key="4">
    <source>
        <dbReference type="ARBA" id="ARBA00022989"/>
    </source>
</evidence>
<evidence type="ECO:0000256" key="2">
    <source>
        <dbReference type="ARBA" id="ARBA00022475"/>
    </source>
</evidence>
<dbReference type="InterPro" id="IPR019264">
    <property type="entry name" value="DUF2179"/>
</dbReference>
<dbReference type="InterPro" id="IPR015867">
    <property type="entry name" value="N-reg_PII/ATP_PRibTrfase_C"/>
</dbReference>
<dbReference type="PANTHER" id="PTHR33545:SF9">
    <property type="entry name" value="UPF0750 MEMBRANE PROTEIN YITE"/>
    <property type="match status" value="1"/>
</dbReference>
<dbReference type="Pfam" id="PF02588">
    <property type="entry name" value="YitT_membrane"/>
    <property type="match status" value="1"/>
</dbReference>
<organism evidence="8 9">
    <name type="scientific">Harryflintia acetispora</name>
    <dbReference type="NCBI Taxonomy" id="1849041"/>
    <lineage>
        <taxon>Bacteria</taxon>
        <taxon>Bacillati</taxon>
        <taxon>Bacillota</taxon>
        <taxon>Clostridia</taxon>
        <taxon>Eubacteriales</taxon>
        <taxon>Oscillospiraceae</taxon>
        <taxon>Harryflintia</taxon>
    </lineage>
</organism>
<dbReference type="PIRSF" id="PIRSF006483">
    <property type="entry name" value="Membrane_protein_YitT"/>
    <property type="match status" value="1"/>
</dbReference>
<reference evidence="8 9" key="1">
    <citation type="submission" date="2019-03" db="EMBL/GenBank/DDBJ databases">
        <title>Genomic Encyclopedia of Type Strains, Phase IV (KMG-IV): sequencing the most valuable type-strain genomes for metagenomic binning, comparative biology and taxonomic classification.</title>
        <authorList>
            <person name="Goeker M."/>
        </authorList>
    </citation>
    <scope>NUCLEOTIDE SEQUENCE [LARGE SCALE GENOMIC DNA]</scope>
    <source>
        <strain evidence="8 9">DSM 100433</strain>
    </source>
</reference>
<dbReference type="InterPro" id="IPR003740">
    <property type="entry name" value="YitT"/>
</dbReference>
<feature type="transmembrane region" description="Helical" evidence="6">
    <location>
        <begin position="12"/>
        <end position="32"/>
    </location>
</feature>
<keyword evidence="2" id="KW-1003">Cell membrane</keyword>
<keyword evidence="9" id="KW-1185">Reference proteome</keyword>
<dbReference type="InterPro" id="IPR051461">
    <property type="entry name" value="UPF0750_membrane"/>
</dbReference>
<feature type="transmembrane region" description="Helical" evidence="6">
    <location>
        <begin position="112"/>
        <end position="131"/>
    </location>
</feature>
<evidence type="ECO:0000313" key="9">
    <source>
        <dbReference type="Proteomes" id="UP000294682"/>
    </source>
</evidence>
<dbReference type="AlphaFoldDB" id="A0A9X8Y8E6"/>
<dbReference type="Gene3D" id="3.30.70.120">
    <property type="match status" value="1"/>
</dbReference>
<evidence type="ECO:0000256" key="5">
    <source>
        <dbReference type="ARBA" id="ARBA00023136"/>
    </source>
</evidence>
<comment type="subcellular location">
    <subcellularLocation>
        <location evidence="1">Cell membrane</location>
        <topology evidence="1">Multi-pass membrane protein</topology>
    </subcellularLocation>
</comment>
<dbReference type="GO" id="GO:0005886">
    <property type="term" value="C:plasma membrane"/>
    <property type="evidence" value="ECO:0007669"/>
    <property type="project" value="UniProtKB-SubCell"/>
</dbReference>
<keyword evidence="5 6" id="KW-0472">Membrane</keyword>
<feature type="transmembrane region" description="Helical" evidence="6">
    <location>
        <begin position="181"/>
        <end position="201"/>
    </location>
</feature>
<comment type="caution">
    <text evidence="8">The sequence shown here is derived from an EMBL/GenBank/DDBJ whole genome shotgun (WGS) entry which is preliminary data.</text>
</comment>
<evidence type="ECO:0000313" key="8">
    <source>
        <dbReference type="EMBL" id="TCL43740.1"/>
    </source>
</evidence>
<dbReference type="PANTHER" id="PTHR33545">
    <property type="entry name" value="UPF0750 MEMBRANE PROTEIN YITT-RELATED"/>
    <property type="match status" value="1"/>
</dbReference>
<keyword evidence="3 6" id="KW-0812">Transmembrane</keyword>
<name>A0A9X8Y8E6_9FIRM</name>
<dbReference type="Pfam" id="PF10035">
    <property type="entry name" value="DUF2179"/>
    <property type="match status" value="1"/>
</dbReference>
<dbReference type="CDD" id="cd16380">
    <property type="entry name" value="YitT_C"/>
    <property type="match status" value="1"/>
</dbReference>
<sequence>MKIRKETGKELALDFLYDIVGGGIFAIGTHCFVSPSNIAPGGASGIAIMFNYLFNLPIGTMIFVVNVPLMILAYKYIGKGFTLRTLKSVVVSSLMLDVVVAPFFPQYVGDELLGSLFGGVITGAGLAIVFMRDSTTGGSDIAGRLIQVRWPHIPIGQAMLFFDVTVLLVSILVFGSIESGLYGLICMFVCSKVIDGIIYGMDKGTMAVIVSDKTREIAEKVMEEMERGVTLLKGVGAYSGEDKEVALCAVARSQFHRLKTIAYEVDPRAFIIVSEAGEILGEGFKDIKKD</sequence>
<accession>A0A9X8Y8E6</accession>
<feature type="transmembrane region" description="Helical" evidence="6">
    <location>
        <begin position="86"/>
        <end position="106"/>
    </location>
</feature>
<evidence type="ECO:0000256" key="1">
    <source>
        <dbReference type="ARBA" id="ARBA00004651"/>
    </source>
</evidence>
<feature type="transmembrane region" description="Helical" evidence="6">
    <location>
        <begin position="52"/>
        <end position="74"/>
    </location>
</feature>